<dbReference type="PANTHER" id="PTHR43214">
    <property type="entry name" value="TWO-COMPONENT RESPONSE REGULATOR"/>
    <property type="match status" value="1"/>
</dbReference>
<protein>
    <submittedName>
        <fullName evidence="8">DNA-binding NarL/FixJ family response regulator</fullName>
    </submittedName>
</protein>
<dbReference type="PROSITE" id="PS00622">
    <property type="entry name" value="HTH_LUXR_1"/>
    <property type="match status" value="1"/>
</dbReference>
<evidence type="ECO:0000256" key="5">
    <source>
        <dbReference type="PROSITE-ProRule" id="PRU00169"/>
    </source>
</evidence>
<feature type="domain" description="Response regulatory" evidence="7">
    <location>
        <begin position="5"/>
        <end position="121"/>
    </location>
</feature>
<evidence type="ECO:0000313" key="9">
    <source>
        <dbReference type="Proteomes" id="UP001237737"/>
    </source>
</evidence>
<dbReference type="SMART" id="SM00421">
    <property type="entry name" value="HTH_LUXR"/>
    <property type="match status" value="1"/>
</dbReference>
<dbReference type="Pfam" id="PF00196">
    <property type="entry name" value="GerE"/>
    <property type="match status" value="1"/>
</dbReference>
<proteinExistence type="predicted"/>
<dbReference type="Proteomes" id="UP001237737">
    <property type="component" value="Unassembled WGS sequence"/>
</dbReference>
<keyword evidence="4" id="KW-0804">Transcription</keyword>
<dbReference type="PROSITE" id="PS50110">
    <property type="entry name" value="RESPONSE_REGULATORY"/>
    <property type="match status" value="1"/>
</dbReference>
<dbReference type="InterPro" id="IPR000792">
    <property type="entry name" value="Tscrpt_reg_LuxR_C"/>
</dbReference>
<keyword evidence="3 8" id="KW-0238">DNA-binding</keyword>
<dbReference type="EMBL" id="JAUSSK010000001">
    <property type="protein sequence ID" value="MDQ0008446.1"/>
    <property type="molecule type" value="Genomic_DNA"/>
</dbReference>
<dbReference type="SUPFAM" id="SSF46894">
    <property type="entry name" value="C-terminal effector domain of the bipartite response regulators"/>
    <property type="match status" value="1"/>
</dbReference>
<dbReference type="RefSeq" id="WP_306847122.1">
    <property type="nucleotide sequence ID" value="NZ_JAUSSK010000001.1"/>
</dbReference>
<feature type="modified residue" description="4-aspartylphosphate" evidence="5">
    <location>
        <position position="56"/>
    </location>
</feature>
<reference evidence="8 9" key="1">
    <citation type="submission" date="2023-07" db="EMBL/GenBank/DDBJ databases">
        <title>Sorghum-associated microbial communities from plants grown in Nebraska, USA.</title>
        <authorList>
            <person name="Schachtman D."/>
        </authorList>
    </citation>
    <scope>NUCLEOTIDE SEQUENCE [LARGE SCALE GENOMIC DNA]</scope>
    <source>
        <strain evidence="8 9">CC60</strain>
    </source>
</reference>
<gene>
    <name evidence="8" type="ORF">J2T07_000605</name>
</gene>
<evidence type="ECO:0000256" key="3">
    <source>
        <dbReference type="ARBA" id="ARBA00023125"/>
    </source>
</evidence>
<dbReference type="InterPro" id="IPR039420">
    <property type="entry name" value="WalR-like"/>
</dbReference>
<dbReference type="InterPro" id="IPR058245">
    <property type="entry name" value="NreC/VraR/RcsB-like_REC"/>
</dbReference>
<dbReference type="InterPro" id="IPR001789">
    <property type="entry name" value="Sig_transdc_resp-reg_receiver"/>
</dbReference>
<evidence type="ECO:0000256" key="2">
    <source>
        <dbReference type="ARBA" id="ARBA00023015"/>
    </source>
</evidence>
<dbReference type="CDD" id="cd06170">
    <property type="entry name" value="LuxR_C_like"/>
    <property type="match status" value="1"/>
</dbReference>
<evidence type="ECO:0000256" key="1">
    <source>
        <dbReference type="ARBA" id="ARBA00022553"/>
    </source>
</evidence>
<dbReference type="Pfam" id="PF00072">
    <property type="entry name" value="Response_reg"/>
    <property type="match status" value="1"/>
</dbReference>
<evidence type="ECO:0000259" key="7">
    <source>
        <dbReference type="PROSITE" id="PS50110"/>
    </source>
</evidence>
<dbReference type="InterPro" id="IPR011006">
    <property type="entry name" value="CheY-like_superfamily"/>
</dbReference>
<keyword evidence="2" id="KW-0805">Transcription regulation</keyword>
<dbReference type="CDD" id="cd17535">
    <property type="entry name" value="REC_NarL-like"/>
    <property type="match status" value="1"/>
</dbReference>
<keyword evidence="9" id="KW-1185">Reference proteome</keyword>
<sequence length="217" mass="23802">MTPVTVLLADEQALLREGVASLLAGSSCYEVIGSTADGRECMRTALRCQPGLIVFDCAMRGLSGLEAIRRIVPRCPRTRLLCLSTYEDTRWVRAAFDAGAHGYVLKRDGFGVLLEAIDRVMRSRYFVSADIAHLLVGGARRHDGPAFAQCGLLSTREREITQLYAEGFSARAIAERLHVSVKTVGTHREHIMAKLGINGIAQLTRYALREGLTTLDP</sequence>
<evidence type="ECO:0000256" key="4">
    <source>
        <dbReference type="ARBA" id="ARBA00023163"/>
    </source>
</evidence>
<name>A0ABT9STX4_9GAMM</name>
<dbReference type="SMART" id="SM00448">
    <property type="entry name" value="REC"/>
    <property type="match status" value="1"/>
</dbReference>
<evidence type="ECO:0000259" key="6">
    <source>
        <dbReference type="PROSITE" id="PS50043"/>
    </source>
</evidence>
<feature type="domain" description="HTH luxR-type" evidence="6">
    <location>
        <begin position="146"/>
        <end position="211"/>
    </location>
</feature>
<accession>A0ABT9STX4</accession>
<dbReference type="Gene3D" id="3.40.50.2300">
    <property type="match status" value="1"/>
</dbReference>
<dbReference type="InterPro" id="IPR016032">
    <property type="entry name" value="Sig_transdc_resp-reg_C-effctor"/>
</dbReference>
<dbReference type="PRINTS" id="PR00038">
    <property type="entry name" value="HTHLUXR"/>
</dbReference>
<keyword evidence="1 5" id="KW-0597">Phosphoprotein</keyword>
<comment type="caution">
    <text evidence="8">The sequence shown here is derived from an EMBL/GenBank/DDBJ whole genome shotgun (WGS) entry which is preliminary data.</text>
</comment>
<organism evidence="8 9">
    <name type="scientific">Luteibacter jiangsuensis</name>
    <dbReference type="NCBI Taxonomy" id="637577"/>
    <lineage>
        <taxon>Bacteria</taxon>
        <taxon>Pseudomonadati</taxon>
        <taxon>Pseudomonadota</taxon>
        <taxon>Gammaproteobacteria</taxon>
        <taxon>Lysobacterales</taxon>
        <taxon>Rhodanobacteraceae</taxon>
        <taxon>Luteibacter</taxon>
    </lineage>
</organism>
<dbReference type="SUPFAM" id="SSF52172">
    <property type="entry name" value="CheY-like"/>
    <property type="match status" value="1"/>
</dbReference>
<evidence type="ECO:0000313" key="8">
    <source>
        <dbReference type="EMBL" id="MDQ0008446.1"/>
    </source>
</evidence>
<dbReference type="PROSITE" id="PS50043">
    <property type="entry name" value="HTH_LUXR_2"/>
    <property type="match status" value="1"/>
</dbReference>
<dbReference type="PANTHER" id="PTHR43214:SF41">
    <property type="entry name" value="NITRATE_NITRITE RESPONSE REGULATOR PROTEIN NARP"/>
    <property type="match status" value="1"/>
</dbReference>
<dbReference type="GO" id="GO:0003677">
    <property type="term" value="F:DNA binding"/>
    <property type="evidence" value="ECO:0007669"/>
    <property type="project" value="UniProtKB-KW"/>
</dbReference>